<dbReference type="InterPro" id="IPR029026">
    <property type="entry name" value="tRNA_m1G_MTases_N"/>
</dbReference>
<name>Q2QAP9_9ARCH</name>
<evidence type="ECO:0000256" key="1">
    <source>
        <dbReference type="ARBA" id="ARBA00022603"/>
    </source>
</evidence>
<dbReference type="InterPro" id="IPR029028">
    <property type="entry name" value="Alpha/beta_knot_MTases"/>
</dbReference>
<dbReference type="Pfam" id="PF00588">
    <property type="entry name" value="SpoU_methylase"/>
    <property type="match status" value="1"/>
</dbReference>
<dbReference type="Gene3D" id="3.40.1280.10">
    <property type="match status" value="1"/>
</dbReference>
<dbReference type="InterPro" id="IPR004441">
    <property type="entry name" value="rRNA_MeTrfase_TrmH"/>
</dbReference>
<protein>
    <submittedName>
        <fullName evidence="4">rRNA methylase</fullName>
    </submittedName>
</protein>
<dbReference type="GO" id="GO:0003723">
    <property type="term" value="F:RNA binding"/>
    <property type="evidence" value="ECO:0007669"/>
    <property type="project" value="InterPro"/>
</dbReference>
<dbReference type="GO" id="GO:0005829">
    <property type="term" value="C:cytosol"/>
    <property type="evidence" value="ECO:0007669"/>
    <property type="project" value="TreeGrafter"/>
</dbReference>
<feature type="domain" description="tRNA/rRNA methyltransferase SpoU type" evidence="3">
    <location>
        <begin position="90"/>
        <end position="224"/>
    </location>
</feature>
<keyword evidence="1 4" id="KW-0489">Methyltransferase</keyword>
<dbReference type="AlphaFoldDB" id="Q2QAP9"/>
<dbReference type="GO" id="GO:0006396">
    <property type="term" value="P:RNA processing"/>
    <property type="evidence" value="ECO:0007669"/>
    <property type="project" value="InterPro"/>
</dbReference>
<proteinExistence type="predicted"/>
<dbReference type="GO" id="GO:0032259">
    <property type="term" value="P:methylation"/>
    <property type="evidence" value="ECO:0007669"/>
    <property type="project" value="UniProtKB-KW"/>
</dbReference>
<dbReference type="PANTHER" id="PTHR46429">
    <property type="entry name" value="23S RRNA (GUANOSINE-2'-O-)-METHYLTRANSFERASE RLMB"/>
    <property type="match status" value="1"/>
</dbReference>
<dbReference type="EMBL" id="DQ156348">
    <property type="protein sequence ID" value="ABA61397.1"/>
    <property type="molecule type" value="Genomic_DNA"/>
</dbReference>
<dbReference type="GO" id="GO:0008173">
    <property type="term" value="F:RNA methyltransferase activity"/>
    <property type="evidence" value="ECO:0007669"/>
    <property type="project" value="InterPro"/>
</dbReference>
<evidence type="ECO:0000256" key="2">
    <source>
        <dbReference type="ARBA" id="ARBA00022679"/>
    </source>
</evidence>
<sequence>MSMQRCGIDAIEASLDAGEDITLVLALKECDDPRLIALLDRCMDAGIDVSFGSENDLWRMAEKSPALALALVGREPVADLDTMLERGGLIWMLAGVQYQTNVGFCIRVAEVSGASGLIVTGEWTSDDRHRIVRAAMRTNRFMPVVFGCDELEALKSWKGRVLAIEDVGTEEPWDADLTGDVILIIGGENAGVSKELLEVADQTIRIPMAGFTPSYNLQAPMAVVAVEALRQRRS</sequence>
<keyword evidence="2" id="KW-0808">Transferase</keyword>
<evidence type="ECO:0000313" key="4">
    <source>
        <dbReference type="EMBL" id="ABA61397.1"/>
    </source>
</evidence>
<dbReference type="InterPro" id="IPR001537">
    <property type="entry name" value="SpoU_MeTrfase"/>
</dbReference>
<dbReference type="PANTHER" id="PTHR46429:SF1">
    <property type="entry name" value="23S RRNA (GUANOSINE-2'-O-)-METHYLTRANSFERASE RLMB"/>
    <property type="match status" value="1"/>
</dbReference>
<evidence type="ECO:0000259" key="3">
    <source>
        <dbReference type="Pfam" id="PF00588"/>
    </source>
</evidence>
<dbReference type="SUPFAM" id="SSF75217">
    <property type="entry name" value="alpha/beta knot"/>
    <property type="match status" value="1"/>
</dbReference>
<accession>Q2QAP9</accession>
<organism evidence="4">
    <name type="scientific">uncultured marine group II euryarchaeote HF70_59C08</name>
    <dbReference type="NCBI Taxonomy" id="347540"/>
    <lineage>
        <taxon>Archaea</taxon>
        <taxon>Methanobacteriati</taxon>
        <taxon>Thermoplasmatota</taxon>
        <taxon>Candidatus Poseidoniia</taxon>
        <taxon>Candidatus Poseidoniales</taxon>
        <taxon>environmental samples</taxon>
    </lineage>
</organism>
<reference evidence="4" key="1">
    <citation type="journal article" date="2006" name="Nature">
        <title>Proteorhodopsin lateral gene transfer between marine planktonic Bacteria and Archaea.</title>
        <authorList>
            <person name="Frigaard N.U."/>
            <person name="Martinez A."/>
            <person name="Mincer T.J."/>
            <person name="DeLong E.F."/>
        </authorList>
    </citation>
    <scope>NUCLEOTIDE SEQUENCE</scope>
</reference>